<sequence>MTAKGNWTLWYEGYRITIFKRNEVWSGVITDETTGAETWARRRHENSRKAKLAAFDTILRLRHA</sequence>
<keyword evidence="2" id="KW-1185">Reference proteome</keyword>
<accession>A0A0H1RAX8</accession>
<evidence type="ECO:0000313" key="2">
    <source>
        <dbReference type="Proteomes" id="UP000035489"/>
    </source>
</evidence>
<dbReference type="AlphaFoldDB" id="A0A0H1RAX8"/>
<name>A0A0H1RAX8_9HYPH</name>
<evidence type="ECO:0008006" key="3">
    <source>
        <dbReference type="Google" id="ProtNLM"/>
    </source>
</evidence>
<dbReference type="Proteomes" id="UP000035489">
    <property type="component" value="Unassembled WGS sequence"/>
</dbReference>
<comment type="caution">
    <text evidence="1">The sequence shown here is derived from an EMBL/GenBank/DDBJ whole genome shotgun (WGS) entry which is preliminary data.</text>
</comment>
<gene>
    <name evidence="1" type="ORF">AA309_15575</name>
</gene>
<organism evidence="1 2">
    <name type="scientific">Microvirga vignae</name>
    <dbReference type="NCBI Taxonomy" id="1225564"/>
    <lineage>
        <taxon>Bacteria</taxon>
        <taxon>Pseudomonadati</taxon>
        <taxon>Pseudomonadota</taxon>
        <taxon>Alphaproteobacteria</taxon>
        <taxon>Hyphomicrobiales</taxon>
        <taxon>Methylobacteriaceae</taxon>
        <taxon>Microvirga</taxon>
    </lineage>
</organism>
<evidence type="ECO:0000313" key="1">
    <source>
        <dbReference type="EMBL" id="KLK92234.1"/>
    </source>
</evidence>
<protein>
    <recommendedName>
        <fullName evidence="3">AP2/ERF domain-containing protein</fullName>
    </recommendedName>
</protein>
<dbReference type="OrthoDB" id="5514485at2"/>
<proteinExistence type="predicted"/>
<dbReference type="EMBL" id="LCYG01000038">
    <property type="protein sequence ID" value="KLK92234.1"/>
    <property type="molecule type" value="Genomic_DNA"/>
</dbReference>
<dbReference type="PATRIC" id="fig|1225564.3.peg.4010"/>
<dbReference type="RefSeq" id="WP_047189955.1">
    <property type="nucleotide sequence ID" value="NZ_LCYG01000038.1"/>
</dbReference>
<reference evidence="1 2" key="1">
    <citation type="submission" date="2015-05" db="EMBL/GenBank/DDBJ databases">
        <title>Draft genome sequence of Microvirga vignae strain BR3299, a novel nitrogen fixing bacteria isolated from Brazil semi-aired region.</title>
        <authorList>
            <person name="Zilli J.E."/>
            <person name="Passos S.R."/>
            <person name="Leite J."/>
            <person name="Baldani J.I."/>
            <person name="Xavier G.R."/>
            <person name="Rumjaneck N.G."/>
            <person name="Simoes-Araujo J.L."/>
        </authorList>
    </citation>
    <scope>NUCLEOTIDE SEQUENCE [LARGE SCALE GENOMIC DNA]</scope>
    <source>
        <strain evidence="1 2">BR3299</strain>
    </source>
</reference>